<reference evidence="1 2" key="1">
    <citation type="journal article" date="2022" name="Allergy">
        <title>Genome assembly and annotation of Periplaneta americana reveal a comprehensive cockroach allergen profile.</title>
        <authorList>
            <person name="Wang L."/>
            <person name="Xiong Q."/>
            <person name="Saelim N."/>
            <person name="Wang L."/>
            <person name="Nong W."/>
            <person name="Wan A.T."/>
            <person name="Shi M."/>
            <person name="Liu X."/>
            <person name="Cao Q."/>
            <person name="Hui J.H.L."/>
            <person name="Sookrung N."/>
            <person name="Leung T.F."/>
            <person name="Tungtrongchitr A."/>
            <person name="Tsui S.K.W."/>
        </authorList>
    </citation>
    <scope>NUCLEOTIDE SEQUENCE [LARGE SCALE GENOMIC DNA]</scope>
    <source>
        <strain evidence="1">PWHHKU_190912</strain>
    </source>
</reference>
<comment type="caution">
    <text evidence="1">The sequence shown here is derived from an EMBL/GenBank/DDBJ whole genome shotgun (WGS) entry which is preliminary data.</text>
</comment>
<evidence type="ECO:0000313" key="1">
    <source>
        <dbReference type="EMBL" id="KAJ4425583.1"/>
    </source>
</evidence>
<proteinExistence type="predicted"/>
<protein>
    <submittedName>
        <fullName evidence="1">Uncharacterized protein</fullName>
    </submittedName>
</protein>
<evidence type="ECO:0000313" key="2">
    <source>
        <dbReference type="Proteomes" id="UP001148838"/>
    </source>
</evidence>
<name>A0ABQ8RV84_PERAM</name>
<sequence length="103" mass="11829">MPPKNRGNEETMEEVARRVAMDVWQEDAMLQHLALLIKDSIVAELQSIIESNKAVNTKLQESLEERDKRIGILECQLTKKNRRIRTVSMAAMPSYLWCEGGSR</sequence>
<keyword evidence="2" id="KW-1185">Reference proteome</keyword>
<dbReference type="EMBL" id="JAJSOF020000042">
    <property type="protein sequence ID" value="KAJ4425583.1"/>
    <property type="molecule type" value="Genomic_DNA"/>
</dbReference>
<accession>A0ABQ8RV84</accession>
<gene>
    <name evidence="1" type="ORF">ANN_27778</name>
</gene>
<organism evidence="1 2">
    <name type="scientific">Periplaneta americana</name>
    <name type="common">American cockroach</name>
    <name type="synonym">Blatta americana</name>
    <dbReference type="NCBI Taxonomy" id="6978"/>
    <lineage>
        <taxon>Eukaryota</taxon>
        <taxon>Metazoa</taxon>
        <taxon>Ecdysozoa</taxon>
        <taxon>Arthropoda</taxon>
        <taxon>Hexapoda</taxon>
        <taxon>Insecta</taxon>
        <taxon>Pterygota</taxon>
        <taxon>Neoptera</taxon>
        <taxon>Polyneoptera</taxon>
        <taxon>Dictyoptera</taxon>
        <taxon>Blattodea</taxon>
        <taxon>Blattoidea</taxon>
        <taxon>Blattidae</taxon>
        <taxon>Blattinae</taxon>
        <taxon>Periplaneta</taxon>
    </lineage>
</organism>
<dbReference type="Proteomes" id="UP001148838">
    <property type="component" value="Unassembled WGS sequence"/>
</dbReference>